<evidence type="ECO:0000313" key="8">
    <source>
        <dbReference type="Proteomes" id="UP000238707"/>
    </source>
</evidence>
<dbReference type="Pfam" id="PF01810">
    <property type="entry name" value="LysE"/>
    <property type="match status" value="1"/>
</dbReference>
<dbReference type="Proteomes" id="UP000238707">
    <property type="component" value="Unassembled WGS sequence"/>
</dbReference>
<keyword evidence="4 6" id="KW-1133">Transmembrane helix</keyword>
<dbReference type="AlphaFoldDB" id="A0A2S7VEQ9"/>
<evidence type="ECO:0000256" key="6">
    <source>
        <dbReference type="SAM" id="Phobius"/>
    </source>
</evidence>
<accession>A0A2S7VEQ9</accession>
<evidence type="ECO:0000256" key="1">
    <source>
        <dbReference type="ARBA" id="ARBA00004651"/>
    </source>
</evidence>
<protein>
    <submittedName>
        <fullName evidence="7">Amino acid transporter</fullName>
    </submittedName>
</protein>
<comment type="subcellular location">
    <subcellularLocation>
        <location evidence="1">Cell membrane</location>
        <topology evidence="1">Multi-pass membrane protein</topology>
    </subcellularLocation>
</comment>
<reference evidence="7 8" key="1">
    <citation type="submission" date="2016-12" db="EMBL/GenBank/DDBJ databases">
        <title>Diversity of luminous bacteria.</title>
        <authorList>
            <person name="Yoshizawa S."/>
            <person name="Kogure K."/>
        </authorList>
    </citation>
    <scope>NUCLEOTIDE SEQUENCE [LARGE SCALE GENOMIC DNA]</scope>
    <source>
        <strain evidence="7 8">LC2-408</strain>
    </source>
</reference>
<sequence>MTTYFAGFSLGLSLILAIGSQNAFVLKQGLKNQHVFVICTVCAVSDALLISFGVTGFGAIVQQFPQIELIARYGGAMFLGVYSFLSFRSAFTENHALEANAQANDSLIKAVAMCLAFTWLNPHVYLDTVVLLGSISTQYQPNQMLFGAGAVSASFVFFFSLGFGARFLAPMFKNPRAWKVLELVVGVIMASIAISLIV</sequence>
<keyword evidence="2" id="KW-1003">Cell membrane</keyword>
<organism evidence="7 8">
    <name type="scientific">Vibrio chagasii</name>
    <dbReference type="NCBI Taxonomy" id="170679"/>
    <lineage>
        <taxon>Bacteria</taxon>
        <taxon>Pseudomonadati</taxon>
        <taxon>Pseudomonadota</taxon>
        <taxon>Gammaproteobacteria</taxon>
        <taxon>Vibrionales</taxon>
        <taxon>Vibrionaceae</taxon>
        <taxon>Vibrio</taxon>
    </lineage>
</organism>
<dbReference type="EMBL" id="MSCI01000002">
    <property type="protein sequence ID" value="PQJ60589.1"/>
    <property type="molecule type" value="Genomic_DNA"/>
</dbReference>
<name>A0A2S7VEQ9_9VIBR</name>
<dbReference type="PANTHER" id="PTHR30086">
    <property type="entry name" value="ARGININE EXPORTER PROTEIN ARGO"/>
    <property type="match status" value="1"/>
</dbReference>
<keyword evidence="8" id="KW-1185">Reference proteome</keyword>
<evidence type="ECO:0000313" key="7">
    <source>
        <dbReference type="EMBL" id="PQJ60589.1"/>
    </source>
</evidence>
<feature type="transmembrane region" description="Helical" evidence="6">
    <location>
        <begin position="69"/>
        <end position="87"/>
    </location>
</feature>
<feature type="transmembrane region" description="Helical" evidence="6">
    <location>
        <begin position="180"/>
        <end position="197"/>
    </location>
</feature>
<keyword evidence="5 6" id="KW-0472">Membrane</keyword>
<dbReference type="InterPro" id="IPR001123">
    <property type="entry name" value="LeuE-type"/>
</dbReference>
<evidence type="ECO:0000256" key="4">
    <source>
        <dbReference type="ARBA" id="ARBA00022989"/>
    </source>
</evidence>
<evidence type="ECO:0000256" key="3">
    <source>
        <dbReference type="ARBA" id="ARBA00022692"/>
    </source>
</evidence>
<feature type="transmembrane region" description="Helical" evidence="6">
    <location>
        <begin position="145"/>
        <end position="168"/>
    </location>
</feature>
<dbReference type="RefSeq" id="WP_105025014.1">
    <property type="nucleotide sequence ID" value="NZ_MSCI01000002.1"/>
</dbReference>
<keyword evidence="3 6" id="KW-0812">Transmembrane</keyword>
<dbReference type="PANTHER" id="PTHR30086:SF20">
    <property type="entry name" value="ARGININE EXPORTER PROTEIN ARGO-RELATED"/>
    <property type="match status" value="1"/>
</dbReference>
<comment type="caution">
    <text evidence="7">The sequence shown here is derived from an EMBL/GenBank/DDBJ whole genome shotgun (WGS) entry which is preliminary data.</text>
</comment>
<evidence type="ECO:0000256" key="5">
    <source>
        <dbReference type="ARBA" id="ARBA00023136"/>
    </source>
</evidence>
<feature type="transmembrane region" description="Helical" evidence="6">
    <location>
        <begin position="6"/>
        <end position="26"/>
    </location>
</feature>
<evidence type="ECO:0000256" key="2">
    <source>
        <dbReference type="ARBA" id="ARBA00022475"/>
    </source>
</evidence>
<proteinExistence type="predicted"/>
<feature type="transmembrane region" description="Helical" evidence="6">
    <location>
        <begin position="35"/>
        <end position="57"/>
    </location>
</feature>
<feature type="transmembrane region" description="Helical" evidence="6">
    <location>
        <begin position="107"/>
        <end position="125"/>
    </location>
</feature>
<dbReference type="GO" id="GO:0015171">
    <property type="term" value="F:amino acid transmembrane transporter activity"/>
    <property type="evidence" value="ECO:0007669"/>
    <property type="project" value="TreeGrafter"/>
</dbReference>
<dbReference type="GO" id="GO:0005886">
    <property type="term" value="C:plasma membrane"/>
    <property type="evidence" value="ECO:0007669"/>
    <property type="project" value="UniProtKB-SubCell"/>
</dbReference>
<gene>
    <name evidence="7" type="ORF">BTO10_14640</name>
</gene>